<organism evidence="3 4">
    <name type="scientific">Desmophyllum pertusum</name>
    <dbReference type="NCBI Taxonomy" id="174260"/>
    <lineage>
        <taxon>Eukaryota</taxon>
        <taxon>Metazoa</taxon>
        <taxon>Cnidaria</taxon>
        <taxon>Anthozoa</taxon>
        <taxon>Hexacorallia</taxon>
        <taxon>Scleractinia</taxon>
        <taxon>Caryophylliina</taxon>
        <taxon>Caryophylliidae</taxon>
        <taxon>Desmophyllum</taxon>
    </lineage>
</organism>
<name>A0A9W9ZJ20_9CNID</name>
<dbReference type="EMBL" id="MU825923">
    <property type="protein sequence ID" value="KAJ7382446.1"/>
    <property type="molecule type" value="Genomic_DNA"/>
</dbReference>
<dbReference type="OrthoDB" id="5955918at2759"/>
<accession>A0A9W9ZJ20</accession>
<evidence type="ECO:0000313" key="4">
    <source>
        <dbReference type="Proteomes" id="UP001163046"/>
    </source>
</evidence>
<dbReference type="Proteomes" id="UP001163046">
    <property type="component" value="Unassembled WGS sequence"/>
</dbReference>
<dbReference type="InterPro" id="IPR046496">
    <property type="entry name" value="DUF6589"/>
</dbReference>
<dbReference type="Pfam" id="PF20231">
    <property type="entry name" value="DUF6589"/>
    <property type="match status" value="1"/>
</dbReference>
<gene>
    <name evidence="3" type="ORF">OS493_034883</name>
</gene>
<feature type="compositionally biased region" description="Acidic residues" evidence="1">
    <location>
        <begin position="391"/>
        <end position="407"/>
    </location>
</feature>
<evidence type="ECO:0000313" key="3">
    <source>
        <dbReference type="EMBL" id="KAJ7382446.1"/>
    </source>
</evidence>
<protein>
    <recommendedName>
        <fullName evidence="2">DUF6589 domain-containing protein</fullName>
    </recommendedName>
</protein>
<reference evidence="3" key="1">
    <citation type="submission" date="2023-01" db="EMBL/GenBank/DDBJ databases">
        <title>Genome assembly of the deep-sea coral Lophelia pertusa.</title>
        <authorList>
            <person name="Herrera S."/>
            <person name="Cordes E."/>
        </authorList>
    </citation>
    <scope>NUCLEOTIDE SEQUENCE</scope>
    <source>
        <strain evidence="3">USNM1676648</strain>
        <tissue evidence="3">Polyp</tissue>
    </source>
</reference>
<sequence>MDVKYLHGMYVKGLAQPANEESSGGVDTGAPARAPVVAQTPLATATVLPPVSTPPELSSFAAVQDPSHTFHEGDGVILLTQNKQLMAVGKMLKMDSSQASEDPGSMLDVHVILSLVKIVPALEGKCIKWPKHLIAKPVRVVAPPGNHPPSNSCPEASEPLPSPVTDLPANGQEDRIFNHGLQVLQLGVFLMQLDDTEREGDGERMMRNWKMLMLFNRAGKRGKKYAFEAMRLITNCRALYSAKMAQRVIHGMFVNPKGGDGKNYANDLKQEHLVKGNKVSLHDLRGNKTLKAVTRSTQASYSQQVVGENFDDQSKVSKNSTSHTYGDCKEDVKEMVASLRNLKPFTFSPDRLHKAFPNMSKSPLDQLDPVLLERWLTKNKRKIAATPYLNDDSDNDDDDDDDNDDDVLPVLNDMDADDDDEDNP</sequence>
<feature type="region of interest" description="Disordered" evidence="1">
    <location>
        <begin position="385"/>
        <end position="424"/>
    </location>
</feature>
<keyword evidence="4" id="KW-1185">Reference proteome</keyword>
<feature type="domain" description="DUF6589" evidence="2">
    <location>
        <begin position="168"/>
        <end position="323"/>
    </location>
</feature>
<feature type="compositionally biased region" description="Acidic residues" evidence="1">
    <location>
        <begin position="414"/>
        <end position="424"/>
    </location>
</feature>
<proteinExistence type="predicted"/>
<evidence type="ECO:0000256" key="1">
    <source>
        <dbReference type="SAM" id="MobiDB-lite"/>
    </source>
</evidence>
<evidence type="ECO:0000259" key="2">
    <source>
        <dbReference type="Pfam" id="PF20231"/>
    </source>
</evidence>
<dbReference type="AlphaFoldDB" id="A0A9W9ZJ20"/>
<comment type="caution">
    <text evidence="3">The sequence shown here is derived from an EMBL/GenBank/DDBJ whole genome shotgun (WGS) entry which is preliminary data.</text>
</comment>